<feature type="zinc finger region" description="C3H1-type" evidence="18">
    <location>
        <begin position="197"/>
        <end position="227"/>
    </location>
</feature>
<dbReference type="Proteomes" id="UP000007148">
    <property type="component" value="Unassembled WGS sequence"/>
</dbReference>
<feature type="region of interest" description="Disordered" evidence="20">
    <location>
        <begin position="33"/>
        <end position="114"/>
    </location>
</feature>
<evidence type="ECO:0000256" key="4">
    <source>
        <dbReference type="ARBA" id="ARBA00022630"/>
    </source>
</evidence>
<dbReference type="CDD" id="cd02801">
    <property type="entry name" value="DUS_like_FMN"/>
    <property type="match status" value="1"/>
</dbReference>
<dbReference type="Pfam" id="PF18044">
    <property type="entry name" value="zf-CCCH_4"/>
    <property type="match status" value="1"/>
</dbReference>
<comment type="catalytic activity">
    <reaction evidence="16">
        <text>a 5,6-dihydrouridine in mRNA + NADP(+) = a uridine in mRNA + NADPH + H(+)</text>
        <dbReference type="Rhea" id="RHEA:69855"/>
        <dbReference type="Rhea" id="RHEA-COMP:14658"/>
        <dbReference type="Rhea" id="RHEA-COMP:17789"/>
        <dbReference type="ChEBI" id="CHEBI:15378"/>
        <dbReference type="ChEBI" id="CHEBI:57783"/>
        <dbReference type="ChEBI" id="CHEBI:58349"/>
        <dbReference type="ChEBI" id="CHEBI:65315"/>
        <dbReference type="ChEBI" id="CHEBI:74443"/>
    </reaction>
    <physiologicalReaction direction="right-to-left" evidence="16">
        <dbReference type="Rhea" id="RHEA:69857"/>
    </physiologicalReaction>
</comment>
<evidence type="ECO:0000256" key="13">
    <source>
        <dbReference type="ARBA" id="ARBA00023027"/>
    </source>
</evidence>
<feature type="domain" description="C3H1-type" evidence="21">
    <location>
        <begin position="119"/>
        <end position="146"/>
    </location>
</feature>
<evidence type="ECO:0000256" key="12">
    <source>
        <dbReference type="ARBA" id="ARBA00023002"/>
    </source>
</evidence>
<dbReference type="OrthoDB" id="259935at2759"/>
<keyword evidence="10 18" id="KW-0862">Zinc</keyword>
<dbReference type="OMA" id="WSYIAEC"/>
<evidence type="ECO:0000256" key="1">
    <source>
        <dbReference type="ARBA" id="ARBA00001917"/>
    </source>
</evidence>
<dbReference type="GO" id="GO:0050660">
    <property type="term" value="F:flavin adenine dinucleotide binding"/>
    <property type="evidence" value="ECO:0007669"/>
    <property type="project" value="UniProtKB-UniRule"/>
</dbReference>
<feature type="compositionally biased region" description="Basic residues" evidence="20">
    <location>
        <begin position="85"/>
        <end position="97"/>
    </location>
</feature>
<dbReference type="PANTHER" id="PTHR45846">
    <property type="entry name" value="TRNA-DIHYDROURIDINE(47) SYNTHASE [NAD(P)(+)]-LIKE"/>
    <property type="match status" value="1"/>
</dbReference>
<dbReference type="HOGENOM" id="CLU_013299_7_0_1"/>
<dbReference type="Gene3D" id="4.10.1000.10">
    <property type="entry name" value="Zinc finger, CCCH-type"/>
    <property type="match status" value="1"/>
</dbReference>
<keyword evidence="5 19" id="KW-0288">FMN</keyword>
<evidence type="ECO:0000256" key="8">
    <source>
        <dbReference type="ARBA" id="ARBA00022723"/>
    </source>
</evidence>
<dbReference type="Gene3D" id="3.20.20.70">
    <property type="entry name" value="Aldolase class I"/>
    <property type="match status" value="1"/>
</dbReference>
<comment type="cofactor">
    <cofactor evidence="1 19">
        <name>FMN</name>
        <dbReference type="ChEBI" id="CHEBI:58210"/>
    </cofactor>
</comment>
<dbReference type="InterPro" id="IPR000571">
    <property type="entry name" value="Znf_CCCH"/>
</dbReference>
<feature type="compositionally biased region" description="Acidic residues" evidence="20">
    <location>
        <begin position="307"/>
        <end position="317"/>
    </location>
</feature>
<dbReference type="PROSITE" id="PS50103">
    <property type="entry name" value="ZF_C3H1"/>
    <property type="match status" value="2"/>
</dbReference>
<evidence type="ECO:0000259" key="21">
    <source>
        <dbReference type="PROSITE" id="PS50103"/>
    </source>
</evidence>
<dbReference type="InterPro" id="IPR013785">
    <property type="entry name" value="Aldolase_TIM"/>
</dbReference>
<dbReference type="InterPro" id="IPR041367">
    <property type="entry name" value="Znf-CCCH_4"/>
</dbReference>
<evidence type="ECO:0000313" key="23">
    <source>
        <dbReference type="Proteomes" id="UP000007148"/>
    </source>
</evidence>
<evidence type="ECO:0000256" key="11">
    <source>
        <dbReference type="ARBA" id="ARBA00022857"/>
    </source>
</evidence>
<dbReference type="eggNOG" id="KOG2333">
    <property type="taxonomic scope" value="Eukaryota"/>
</dbReference>
<evidence type="ECO:0000256" key="18">
    <source>
        <dbReference type="PROSITE-ProRule" id="PRU00723"/>
    </source>
</evidence>
<reference evidence="22 23" key="1">
    <citation type="journal article" date="2011" name="PLoS Pathog.">
        <title>Endophytic Life Strategies Decoded by Genome and Transcriptome Analyses of the Mutualistic Root Symbiont Piriformospora indica.</title>
        <authorList>
            <person name="Zuccaro A."/>
            <person name="Lahrmann U."/>
            <person name="Guldener U."/>
            <person name="Langen G."/>
            <person name="Pfiffi S."/>
            <person name="Biedenkopf D."/>
            <person name="Wong P."/>
            <person name="Samans B."/>
            <person name="Grimm C."/>
            <person name="Basiewicz M."/>
            <person name="Murat C."/>
            <person name="Martin F."/>
            <person name="Kogel K.H."/>
        </authorList>
    </citation>
    <scope>NUCLEOTIDE SEQUENCE [LARGE SCALE GENOMIC DNA]</scope>
    <source>
        <strain evidence="22 23">DSM 11827</strain>
    </source>
</reference>
<dbReference type="GO" id="GO:0006397">
    <property type="term" value="P:mRNA processing"/>
    <property type="evidence" value="ECO:0007669"/>
    <property type="project" value="UniProtKB-KW"/>
</dbReference>
<keyword evidence="23" id="KW-1185">Reference proteome</keyword>
<feature type="non-terminal residue" evidence="22">
    <location>
        <position position="1"/>
    </location>
</feature>
<feature type="region of interest" description="Disordered" evidence="20">
    <location>
        <begin position="300"/>
        <end position="324"/>
    </location>
</feature>
<comment type="function">
    <text evidence="19">Catalyzes the synthesis of dihydrouridine, a modified base found in the D-loop of most tRNAs. Specifically modifies U47 in cytoplasmic tRNAs.</text>
</comment>
<keyword evidence="9 18" id="KW-0863">Zinc-finger</keyword>
<comment type="catalytic activity">
    <reaction evidence="14">
        <text>5,6-dihydrouridine(47) in tRNA + NAD(+) = uridine(47) in tRNA + NADH + H(+)</text>
        <dbReference type="Rhea" id="RHEA:53364"/>
        <dbReference type="Rhea" id="RHEA-COMP:13539"/>
        <dbReference type="Rhea" id="RHEA-COMP:13540"/>
        <dbReference type="ChEBI" id="CHEBI:15378"/>
        <dbReference type="ChEBI" id="CHEBI:57540"/>
        <dbReference type="ChEBI" id="CHEBI:57945"/>
        <dbReference type="ChEBI" id="CHEBI:65315"/>
        <dbReference type="ChEBI" id="CHEBI:74443"/>
        <dbReference type="EC" id="1.3.1.89"/>
    </reaction>
    <physiologicalReaction direction="right-to-left" evidence="14">
        <dbReference type="Rhea" id="RHEA:53366"/>
    </physiologicalReaction>
</comment>
<dbReference type="GO" id="GO:0008270">
    <property type="term" value="F:zinc ion binding"/>
    <property type="evidence" value="ECO:0007669"/>
    <property type="project" value="UniProtKB-KW"/>
</dbReference>
<dbReference type="PROSITE" id="PS01136">
    <property type="entry name" value="UPF0034"/>
    <property type="match status" value="1"/>
</dbReference>
<keyword evidence="12 19" id="KW-0560">Oxidoreductase</keyword>
<dbReference type="EMBL" id="CAFZ01000150">
    <property type="protein sequence ID" value="CCA72141.1"/>
    <property type="molecule type" value="Genomic_DNA"/>
</dbReference>
<sequence>MTSTGLPKGTAPIKREYLVDAVPLVSVDVTVVASNGAVPLAGSTRKRSEMETEDEIVSSVAPKEPAEGKDGDGATEDADGEPPTKKVKLSGAQRRKLAKEEKRNKTGQNKGRRFQRVHDEQEICWKIACGLECPFGEKCRASHDLAAYLLGKPSDIFFPTSLSLSSSPPFVHVGDVDTEGTEAYKAAHPFIDLCPGASTATRCTYFEEYGECKANFKCRFLGAHLQYAPVNGEGGHRTLSVRANPERIEWAKAHAQELNMIQPDTAKSLRKREYKMEKTDEFRRILKEGEGKSMSFRGLLTKRADKEDEGDMAEDRDDETKGGSDVYIIERPEKKRLHWKDLTYLAPLTTVGNLPFRRLCTTLGVDITCGEMGLSHSFLQGSKEEWSLVRRHPSERIFGVQIAGNKPEQTTACADVIGNECSSIDFVDLNAGCPIDLVYQAGSGSALLNTAGKMGKCLIGMNYALGDVPVTLKMRTGVKDGFPTAHKLMPRLHDWAVGSVTLHGRSRQQRYTRLADWEYIKSCVQALRAHEATLADAVEGIDADVAMRSSGGLNYGFGPIPFWGNGDCFSGLEYWKTVEATGVDGIMIGRGALIKPWIFTEIKERRDWDISSRERLDLIRK</sequence>
<evidence type="ECO:0000313" key="22">
    <source>
        <dbReference type="EMBL" id="CCA72141.1"/>
    </source>
</evidence>
<dbReference type="Pfam" id="PF01207">
    <property type="entry name" value="Dus"/>
    <property type="match status" value="2"/>
</dbReference>
<dbReference type="GO" id="GO:0003723">
    <property type="term" value="F:RNA binding"/>
    <property type="evidence" value="ECO:0007669"/>
    <property type="project" value="TreeGrafter"/>
</dbReference>
<proteinExistence type="inferred from homology"/>
<comment type="catalytic activity">
    <reaction evidence="17">
        <text>5,6-dihydrouridine(47) in tRNA + NADP(+) = uridine(47) in tRNA + NADPH + H(+)</text>
        <dbReference type="Rhea" id="RHEA:53360"/>
        <dbReference type="Rhea" id="RHEA-COMP:13539"/>
        <dbReference type="Rhea" id="RHEA-COMP:13540"/>
        <dbReference type="ChEBI" id="CHEBI:15378"/>
        <dbReference type="ChEBI" id="CHEBI:57783"/>
        <dbReference type="ChEBI" id="CHEBI:58349"/>
        <dbReference type="ChEBI" id="CHEBI:65315"/>
        <dbReference type="ChEBI" id="CHEBI:74443"/>
        <dbReference type="EC" id="1.3.1.89"/>
    </reaction>
    <physiologicalReaction direction="right-to-left" evidence="17">
        <dbReference type="Rhea" id="RHEA:53362"/>
    </physiologicalReaction>
</comment>
<dbReference type="AlphaFoldDB" id="G4TLE8"/>
<comment type="similarity">
    <text evidence="19">Belongs to the dus family. Dus3 subfamily.</text>
</comment>
<evidence type="ECO:0000256" key="15">
    <source>
        <dbReference type="ARBA" id="ARBA00048342"/>
    </source>
</evidence>
<dbReference type="SUPFAM" id="SSF51395">
    <property type="entry name" value="FMN-linked oxidoreductases"/>
    <property type="match status" value="1"/>
</dbReference>
<feature type="domain" description="C3H1-type" evidence="21">
    <location>
        <begin position="197"/>
        <end position="227"/>
    </location>
</feature>
<evidence type="ECO:0000256" key="20">
    <source>
        <dbReference type="SAM" id="MobiDB-lite"/>
    </source>
</evidence>
<feature type="zinc finger region" description="C3H1-type" evidence="18">
    <location>
        <begin position="119"/>
        <end position="146"/>
    </location>
</feature>
<dbReference type="GO" id="GO:0102265">
    <property type="term" value="F:tRNA-dihydrouridine47 synthase activity"/>
    <property type="evidence" value="ECO:0007669"/>
    <property type="project" value="UniProtKB-EC"/>
</dbReference>
<evidence type="ECO:0000256" key="6">
    <source>
        <dbReference type="ARBA" id="ARBA00022664"/>
    </source>
</evidence>
<comment type="caution">
    <text evidence="22">The sequence shown here is derived from an EMBL/GenBank/DDBJ whole genome shotgun (WGS) entry which is preliminary data.</text>
</comment>
<evidence type="ECO:0000256" key="9">
    <source>
        <dbReference type="ARBA" id="ARBA00022771"/>
    </source>
</evidence>
<evidence type="ECO:0000256" key="17">
    <source>
        <dbReference type="ARBA" id="ARBA00049513"/>
    </source>
</evidence>
<evidence type="ECO:0000256" key="3">
    <source>
        <dbReference type="ARBA" id="ARBA00022143"/>
    </source>
</evidence>
<dbReference type="InParanoid" id="G4TLE8"/>
<protein>
    <recommendedName>
        <fullName evidence="3 19">tRNA-dihydrouridine(47) synthase [NAD(P)(+)]</fullName>
        <ecNumber evidence="2 19">1.3.1.89</ecNumber>
    </recommendedName>
    <alternativeName>
        <fullName evidence="19">tRNA-dihydrouridine synthase 3</fullName>
    </alternativeName>
</protein>
<keyword evidence="8 18" id="KW-0479">Metal-binding</keyword>
<dbReference type="InterPro" id="IPR035587">
    <property type="entry name" value="DUS-like_FMN-bd"/>
</dbReference>
<dbReference type="FunCoup" id="G4TLE8">
    <property type="interactions" value="451"/>
</dbReference>
<evidence type="ECO:0000256" key="14">
    <source>
        <dbReference type="ARBA" id="ARBA00048266"/>
    </source>
</evidence>
<accession>G4TLE8</accession>
<comment type="catalytic activity">
    <reaction evidence="15">
        <text>a 5,6-dihydrouridine in mRNA + NAD(+) = a uridine in mRNA + NADH + H(+)</text>
        <dbReference type="Rhea" id="RHEA:69851"/>
        <dbReference type="Rhea" id="RHEA-COMP:14658"/>
        <dbReference type="Rhea" id="RHEA-COMP:17789"/>
        <dbReference type="ChEBI" id="CHEBI:15378"/>
        <dbReference type="ChEBI" id="CHEBI:57540"/>
        <dbReference type="ChEBI" id="CHEBI:57945"/>
        <dbReference type="ChEBI" id="CHEBI:65315"/>
        <dbReference type="ChEBI" id="CHEBI:74443"/>
    </reaction>
    <physiologicalReaction direction="right-to-left" evidence="15">
        <dbReference type="Rhea" id="RHEA:69853"/>
    </physiologicalReaction>
</comment>
<evidence type="ECO:0000256" key="7">
    <source>
        <dbReference type="ARBA" id="ARBA00022694"/>
    </source>
</evidence>
<dbReference type="InterPro" id="IPR018517">
    <property type="entry name" value="tRNA_hU_synthase_CS"/>
</dbReference>
<dbReference type="EC" id="1.3.1.89" evidence="2 19"/>
<keyword evidence="13 19" id="KW-0520">NAD</keyword>
<dbReference type="PANTHER" id="PTHR45846:SF1">
    <property type="entry name" value="TRNA-DIHYDROURIDINE(47) SYNTHASE [NAD(P)(+)]-LIKE"/>
    <property type="match status" value="1"/>
</dbReference>
<organism evidence="22 23">
    <name type="scientific">Serendipita indica (strain DSM 11827)</name>
    <name type="common">Root endophyte fungus</name>
    <name type="synonym">Piriformospora indica</name>
    <dbReference type="NCBI Taxonomy" id="1109443"/>
    <lineage>
        <taxon>Eukaryota</taxon>
        <taxon>Fungi</taxon>
        <taxon>Dikarya</taxon>
        <taxon>Basidiomycota</taxon>
        <taxon>Agaricomycotina</taxon>
        <taxon>Agaricomycetes</taxon>
        <taxon>Sebacinales</taxon>
        <taxon>Serendipitaceae</taxon>
        <taxon>Serendipita</taxon>
    </lineage>
</organism>
<gene>
    <name evidence="22" type="ORF">PIIN_06076</name>
</gene>
<keyword evidence="11 19" id="KW-0521">NADP</keyword>
<evidence type="ECO:0000256" key="19">
    <source>
        <dbReference type="RuleBase" id="RU291113"/>
    </source>
</evidence>
<keyword evidence="6" id="KW-0507">mRNA processing</keyword>
<dbReference type="STRING" id="1109443.G4TLE8"/>
<evidence type="ECO:0000256" key="2">
    <source>
        <dbReference type="ARBA" id="ARBA00012376"/>
    </source>
</evidence>
<dbReference type="GO" id="GO:0106414">
    <property type="term" value="F:mRNA dihydrouridine synthase activity"/>
    <property type="evidence" value="ECO:0007669"/>
    <property type="project" value="RHEA"/>
</dbReference>
<evidence type="ECO:0000256" key="5">
    <source>
        <dbReference type="ARBA" id="ARBA00022643"/>
    </source>
</evidence>
<name>G4TLE8_SERID</name>
<keyword evidence="4 19" id="KW-0285">Flavoprotein</keyword>
<evidence type="ECO:0000256" key="10">
    <source>
        <dbReference type="ARBA" id="ARBA00022833"/>
    </source>
</evidence>
<keyword evidence="7 19" id="KW-0819">tRNA processing</keyword>
<evidence type="ECO:0000256" key="16">
    <source>
        <dbReference type="ARBA" id="ARBA00049447"/>
    </source>
</evidence>